<organism evidence="1 2">
    <name type="scientific">Puccinia graminis f. sp. tritici</name>
    <dbReference type="NCBI Taxonomy" id="56615"/>
    <lineage>
        <taxon>Eukaryota</taxon>
        <taxon>Fungi</taxon>
        <taxon>Dikarya</taxon>
        <taxon>Basidiomycota</taxon>
        <taxon>Pucciniomycotina</taxon>
        <taxon>Pucciniomycetes</taxon>
        <taxon>Pucciniales</taxon>
        <taxon>Pucciniaceae</taxon>
        <taxon>Puccinia</taxon>
    </lineage>
</organism>
<accession>A0A5B0LUR2</accession>
<proteinExistence type="predicted"/>
<gene>
    <name evidence="1" type="ORF">PGTUg99_023171</name>
</gene>
<dbReference type="Proteomes" id="UP000325313">
    <property type="component" value="Unassembled WGS sequence"/>
</dbReference>
<comment type="caution">
    <text evidence="1">The sequence shown here is derived from an EMBL/GenBank/DDBJ whole genome shotgun (WGS) entry which is preliminary data.</text>
</comment>
<sequence length="60" mass="6566">MASPTVTSRFLGACGYHRSESVIKGLTTSRAWSKGFQSSRHLKSNFTVDETACLDLTEAQ</sequence>
<dbReference type="AlphaFoldDB" id="A0A5B0LUR2"/>
<evidence type="ECO:0000313" key="2">
    <source>
        <dbReference type="Proteomes" id="UP000325313"/>
    </source>
</evidence>
<reference evidence="1 2" key="1">
    <citation type="submission" date="2019-05" db="EMBL/GenBank/DDBJ databases">
        <title>Emergence of the Ug99 lineage of the wheat stem rust pathogen through somatic hybridization.</title>
        <authorList>
            <person name="Li F."/>
            <person name="Upadhyaya N.M."/>
            <person name="Sperschneider J."/>
            <person name="Matny O."/>
            <person name="Nguyen-Phuc H."/>
            <person name="Mago R."/>
            <person name="Raley C."/>
            <person name="Miller M.E."/>
            <person name="Silverstein K.A.T."/>
            <person name="Henningsen E."/>
            <person name="Hirsch C.D."/>
            <person name="Visser B."/>
            <person name="Pretorius Z.A."/>
            <person name="Steffenson B.J."/>
            <person name="Schwessinger B."/>
            <person name="Dodds P.N."/>
            <person name="Figueroa M."/>
        </authorList>
    </citation>
    <scope>NUCLEOTIDE SEQUENCE [LARGE SCALE GENOMIC DNA]</scope>
    <source>
        <strain evidence="1 2">Ug99</strain>
    </source>
</reference>
<name>A0A5B0LUR2_PUCGR</name>
<protein>
    <submittedName>
        <fullName evidence="1">Uncharacterized protein</fullName>
    </submittedName>
</protein>
<evidence type="ECO:0000313" key="1">
    <source>
        <dbReference type="EMBL" id="KAA1068162.1"/>
    </source>
</evidence>
<dbReference type="EMBL" id="VDEP01000506">
    <property type="protein sequence ID" value="KAA1068162.1"/>
    <property type="molecule type" value="Genomic_DNA"/>
</dbReference>